<evidence type="ECO:0000256" key="3">
    <source>
        <dbReference type="ARBA" id="ARBA00022840"/>
    </source>
</evidence>
<dbReference type="Gene3D" id="3.40.50.300">
    <property type="entry name" value="P-loop containing nucleotide triphosphate hydrolases"/>
    <property type="match status" value="1"/>
</dbReference>
<dbReference type="EMBL" id="CAFBNR010000009">
    <property type="protein sequence ID" value="CAB4956460.1"/>
    <property type="molecule type" value="Genomic_DNA"/>
</dbReference>
<dbReference type="PANTHER" id="PTHR42781">
    <property type="entry name" value="SPERMIDINE/PUTRESCINE IMPORT ATP-BINDING PROTEIN POTA"/>
    <property type="match status" value="1"/>
</dbReference>
<dbReference type="InterPro" id="IPR003593">
    <property type="entry name" value="AAA+_ATPase"/>
</dbReference>
<dbReference type="EMBL" id="CAFBMJ010000004">
    <property type="protein sequence ID" value="CAB4891511.1"/>
    <property type="molecule type" value="Genomic_DNA"/>
</dbReference>
<organism evidence="6">
    <name type="scientific">freshwater metagenome</name>
    <dbReference type="NCBI Taxonomy" id="449393"/>
    <lineage>
        <taxon>unclassified sequences</taxon>
        <taxon>metagenomes</taxon>
        <taxon>ecological metagenomes</taxon>
    </lineage>
</organism>
<evidence type="ECO:0000256" key="2">
    <source>
        <dbReference type="ARBA" id="ARBA00022741"/>
    </source>
</evidence>
<dbReference type="PROSITE" id="PS00211">
    <property type="entry name" value="ABC_TRANSPORTER_1"/>
    <property type="match status" value="1"/>
</dbReference>
<dbReference type="SMART" id="SM00382">
    <property type="entry name" value="AAA"/>
    <property type="match status" value="1"/>
</dbReference>
<dbReference type="PROSITE" id="PS50893">
    <property type="entry name" value="ABC_TRANSPORTER_2"/>
    <property type="match status" value="1"/>
</dbReference>
<dbReference type="GO" id="GO:0005524">
    <property type="term" value="F:ATP binding"/>
    <property type="evidence" value="ECO:0007669"/>
    <property type="project" value="UniProtKB-KW"/>
</dbReference>
<dbReference type="InterPro" id="IPR003439">
    <property type="entry name" value="ABC_transporter-like_ATP-bd"/>
</dbReference>
<evidence type="ECO:0000313" key="6">
    <source>
        <dbReference type="EMBL" id="CAB4956460.1"/>
    </source>
</evidence>
<keyword evidence="1" id="KW-0813">Transport</keyword>
<keyword evidence="3" id="KW-0067">ATP-binding</keyword>
<dbReference type="GO" id="GO:0016887">
    <property type="term" value="F:ATP hydrolysis activity"/>
    <property type="evidence" value="ECO:0007669"/>
    <property type="project" value="InterPro"/>
</dbReference>
<dbReference type="InterPro" id="IPR050093">
    <property type="entry name" value="ABC_SmlMolc_Importer"/>
</dbReference>
<dbReference type="SUPFAM" id="SSF52540">
    <property type="entry name" value="P-loop containing nucleoside triphosphate hydrolases"/>
    <property type="match status" value="1"/>
</dbReference>
<name>A0A6J7KK66_9ZZZZ</name>
<reference evidence="6" key="1">
    <citation type="submission" date="2020-05" db="EMBL/GenBank/DDBJ databases">
        <authorList>
            <person name="Chiriac C."/>
            <person name="Salcher M."/>
            <person name="Ghai R."/>
            <person name="Kavagutti S V."/>
        </authorList>
    </citation>
    <scope>NUCLEOTIDE SEQUENCE</scope>
</reference>
<dbReference type="Pfam" id="PF00005">
    <property type="entry name" value="ABC_tran"/>
    <property type="match status" value="1"/>
</dbReference>
<feature type="domain" description="ABC transporter" evidence="4">
    <location>
        <begin position="3"/>
        <end position="225"/>
    </location>
</feature>
<keyword evidence="2" id="KW-0547">Nucleotide-binding</keyword>
<sequence>MSVLLKGTVHQGRLILDIDIVAGDEVVAISGVNGIGKTTFLRVLAGLLPLDTGILQVNGKVLDDVDHQLFVPAHMRNVGMVFQDNVLLPFLSVLENVAYPILSTAMSRQQARQQAIDALTDHGVGHLASMKPAQLSGGQQQRVALVRSLINKPQMVLLDEPLSALDADARRDMRNLLLGQLKTLPGTKFIVTHDRLDIAELCDREIAFTQPQSGALGDETQTTIVR</sequence>
<dbReference type="AlphaFoldDB" id="A0A6J7KK66"/>
<dbReference type="PANTHER" id="PTHR42781:SF4">
    <property type="entry name" value="SPERMIDINE_PUTRESCINE IMPORT ATP-BINDING PROTEIN POTA"/>
    <property type="match status" value="1"/>
</dbReference>
<proteinExistence type="predicted"/>
<gene>
    <name evidence="5" type="ORF">UFOPK3573_00118</name>
    <name evidence="6" type="ORF">UFOPK3879_00290</name>
</gene>
<evidence type="ECO:0000313" key="5">
    <source>
        <dbReference type="EMBL" id="CAB4891511.1"/>
    </source>
</evidence>
<accession>A0A6J7KK66</accession>
<dbReference type="InterPro" id="IPR027417">
    <property type="entry name" value="P-loop_NTPase"/>
</dbReference>
<evidence type="ECO:0000259" key="4">
    <source>
        <dbReference type="PROSITE" id="PS50893"/>
    </source>
</evidence>
<protein>
    <submittedName>
        <fullName evidence="6">Unannotated protein</fullName>
    </submittedName>
</protein>
<evidence type="ECO:0000256" key="1">
    <source>
        <dbReference type="ARBA" id="ARBA00022448"/>
    </source>
</evidence>
<dbReference type="InterPro" id="IPR017871">
    <property type="entry name" value="ABC_transporter-like_CS"/>
</dbReference>